<organism evidence="2">
    <name type="scientific">Oryza sativa subsp. japonica</name>
    <name type="common">Rice</name>
    <dbReference type="NCBI Taxonomy" id="39947"/>
    <lineage>
        <taxon>Eukaryota</taxon>
        <taxon>Viridiplantae</taxon>
        <taxon>Streptophyta</taxon>
        <taxon>Embryophyta</taxon>
        <taxon>Tracheophyta</taxon>
        <taxon>Spermatophyta</taxon>
        <taxon>Magnoliopsida</taxon>
        <taxon>Liliopsida</taxon>
        <taxon>Poales</taxon>
        <taxon>Poaceae</taxon>
        <taxon>BOP clade</taxon>
        <taxon>Oryzoideae</taxon>
        <taxon>Oryzeae</taxon>
        <taxon>Oryzinae</taxon>
        <taxon>Oryza</taxon>
        <taxon>Oryza sativa</taxon>
    </lineage>
</organism>
<sequence>MGLGRFGFEWALAHGDMYGELDRVVGPGVVSRDGGRILKVLTKNKATDSLTIPKTDSHPPPSLSHSLTLTPPHWGKPKPRAEANAAKAQPPEIPPRRAGGIPGPRRRRRRRWGRCPSTCRHPAAAAAGASPATAHRRCSTCSCSSPSSPPTPSPSSPSSPPPPPPPPSPGALAATAAASTISDNVAAIAREIDTSSSSQLPYRADGLPPELLLFLSPDGVPLGRDARTGLTHMPASVAHSCFRSPATLSLLAAFMSYDPHAACPRNATLQQHRLLSKACEPLPRRRCLSGGPRAALPASNMGVDGRRWVRPRHDYEFLLDDVLRLGATRIRIGLDVAGGAANFAARMRDRGVTVVTTVLDNAGKPMNEFVAARGLFPLLLSPAHRFPFYDGVFDLVHVGTNALDEGGAPSMGNSGTEEALEFFMFDVDRVLRVGGLLWIDSYLCQSEERRQLVVNLIKRFGYKKLKWMVGEKAGTGSAKTALYLSALLQKPARD</sequence>
<name>B9EZS3_ORYSJ</name>
<reference evidence="2" key="1">
    <citation type="journal article" date="2005" name="PLoS Biol.">
        <title>The genomes of Oryza sativa: a history of duplications.</title>
        <authorList>
            <person name="Yu J."/>
            <person name="Wang J."/>
            <person name="Lin W."/>
            <person name="Li S."/>
            <person name="Li H."/>
            <person name="Zhou J."/>
            <person name="Ni P."/>
            <person name="Dong W."/>
            <person name="Hu S."/>
            <person name="Zeng C."/>
            <person name="Zhang J."/>
            <person name="Zhang Y."/>
            <person name="Li R."/>
            <person name="Xu Z."/>
            <person name="Li S."/>
            <person name="Li X."/>
            <person name="Zheng H."/>
            <person name="Cong L."/>
            <person name="Lin L."/>
            <person name="Yin J."/>
            <person name="Geng J."/>
            <person name="Li G."/>
            <person name="Shi J."/>
            <person name="Liu J."/>
            <person name="Lv H."/>
            <person name="Li J."/>
            <person name="Wang J."/>
            <person name="Deng Y."/>
            <person name="Ran L."/>
            <person name="Shi X."/>
            <person name="Wang X."/>
            <person name="Wu Q."/>
            <person name="Li C."/>
            <person name="Ren X."/>
            <person name="Wang J."/>
            <person name="Wang X."/>
            <person name="Li D."/>
            <person name="Liu D."/>
            <person name="Zhang X."/>
            <person name="Ji Z."/>
            <person name="Zhao W."/>
            <person name="Sun Y."/>
            <person name="Zhang Z."/>
            <person name="Bao J."/>
            <person name="Han Y."/>
            <person name="Dong L."/>
            <person name="Ji J."/>
            <person name="Chen P."/>
            <person name="Wu S."/>
            <person name="Liu J."/>
            <person name="Xiao Y."/>
            <person name="Bu D."/>
            <person name="Tan J."/>
            <person name="Yang L."/>
            <person name="Ye C."/>
            <person name="Zhang J."/>
            <person name="Xu J."/>
            <person name="Zhou Y."/>
            <person name="Yu Y."/>
            <person name="Zhang B."/>
            <person name="Zhuang S."/>
            <person name="Wei H."/>
            <person name="Liu B."/>
            <person name="Lei M."/>
            <person name="Yu H."/>
            <person name="Li Y."/>
            <person name="Xu H."/>
            <person name="Wei S."/>
            <person name="He X."/>
            <person name="Fang L."/>
            <person name="Zhang Z."/>
            <person name="Zhang Y."/>
            <person name="Huang X."/>
            <person name="Su Z."/>
            <person name="Tong W."/>
            <person name="Li J."/>
            <person name="Tong Z."/>
            <person name="Li S."/>
            <person name="Ye J."/>
            <person name="Wang L."/>
            <person name="Fang L."/>
            <person name="Lei T."/>
            <person name="Chen C."/>
            <person name="Chen H."/>
            <person name="Xu Z."/>
            <person name="Li H."/>
            <person name="Huang H."/>
            <person name="Zhang F."/>
            <person name="Xu H."/>
            <person name="Li N."/>
            <person name="Zhao C."/>
            <person name="Li S."/>
            <person name="Dong L."/>
            <person name="Huang Y."/>
            <person name="Li L."/>
            <person name="Xi Y."/>
            <person name="Qi Q."/>
            <person name="Li W."/>
            <person name="Zhang B."/>
            <person name="Hu W."/>
            <person name="Zhang Y."/>
            <person name="Tian X."/>
            <person name="Jiao Y."/>
            <person name="Liang X."/>
            <person name="Jin J."/>
            <person name="Gao L."/>
            <person name="Zheng W."/>
            <person name="Hao B."/>
            <person name="Liu S."/>
            <person name="Wang W."/>
            <person name="Yuan L."/>
            <person name="Cao M."/>
            <person name="McDermott J."/>
            <person name="Samudrala R."/>
            <person name="Wang J."/>
            <person name="Wong G.K."/>
            <person name="Yang H."/>
        </authorList>
    </citation>
    <scope>NUCLEOTIDE SEQUENCE [LARGE SCALE GENOMIC DNA]</scope>
</reference>
<evidence type="ECO:0008006" key="3">
    <source>
        <dbReference type="Google" id="ProtNLM"/>
    </source>
</evidence>
<dbReference type="PANTHER" id="PTHR44067">
    <property type="entry name" value="S-ADENOSYL-L-METHIONINE-DEPENDENT METHYLTRANSFERASE SUPERFAMILY PROTEIN-RELATED"/>
    <property type="match status" value="1"/>
</dbReference>
<feature type="region of interest" description="Disordered" evidence="1">
    <location>
        <begin position="49"/>
        <end position="173"/>
    </location>
</feature>
<dbReference type="InterPro" id="IPR053223">
    <property type="entry name" value="Prob_Methyltransferase"/>
</dbReference>
<dbReference type="AlphaFoldDB" id="B9EZS3"/>
<dbReference type="InterPro" id="IPR029063">
    <property type="entry name" value="SAM-dependent_MTases_sf"/>
</dbReference>
<feature type="compositionally biased region" description="Basic residues" evidence="1">
    <location>
        <begin position="104"/>
        <end position="113"/>
    </location>
</feature>
<feature type="compositionally biased region" description="Pro residues" evidence="1">
    <location>
        <begin position="147"/>
        <end position="169"/>
    </location>
</feature>
<proteinExistence type="predicted"/>
<feature type="compositionally biased region" description="Low complexity" evidence="1">
    <location>
        <begin position="63"/>
        <end position="73"/>
    </location>
</feature>
<dbReference type="PANTHER" id="PTHR44067:SF3">
    <property type="entry name" value="OS06G0138600 PROTEIN"/>
    <property type="match status" value="1"/>
</dbReference>
<accession>B9EZS3</accession>
<feature type="compositionally biased region" description="Low complexity" evidence="1">
    <location>
        <begin position="123"/>
        <end position="133"/>
    </location>
</feature>
<reference evidence="2" key="2">
    <citation type="submission" date="2008-12" db="EMBL/GenBank/DDBJ databases">
        <title>Improved gene annotation of the rice (Oryza sativa) genomes.</title>
        <authorList>
            <person name="Wang J."/>
            <person name="Li R."/>
            <person name="Fan W."/>
            <person name="Huang Q."/>
            <person name="Zhang J."/>
            <person name="Zhou Y."/>
            <person name="Hu Y."/>
            <person name="Zi S."/>
            <person name="Li J."/>
            <person name="Ni P."/>
            <person name="Zheng H."/>
            <person name="Zhang Y."/>
            <person name="Zhao M."/>
            <person name="Hao Q."/>
            <person name="McDermott J."/>
            <person name="Samudrala R."/>
            <person name="Kristiansen K."/>
            <person name="Wong G.K.-S."/>
        </authorList>
    </citation>
    <scope>NUCLEOTIDE SEQUENCE</scope>
</reference>
<evidence type="ECO:0000313" key="2">
    <source>
        <dbReference type="EMBL" id="EEE56914.1"/>
    </source>
</evidence>
<evidence type="ECO:0000256" key="1">
    <source>
        <dbReference type="SAM" id="MobiDB-lite"/>
    </source>
</evidence>
<dbReference type="EMBL" id="CM000139">
    <property type="protein sequence ID" value="EEE56914.1"/>
    <property type="molecule type" value="Genomic_DNA"/>
</dbReference>
<gene>
    <name evidence="2" type="ORF">OsJ_06590</name>
</gene>
<protein>
    <recommendedName>
        <fullName evidence="3">Methyltransferase type 11 domain-containing protein</fullName>
    </recommendedName>
</protein>
<dbReference type="SUPFAM" id="SSF53335">
    <property type="entry name" value="S-adenosyl-L-methionine-dependent methyltransferases"/>
    <property type="match status" value="1"/>
</dbReference>
<dbReference type="Proteomes" id="UP000007752">
    <property type="component" value="Chromosome 2"/>
</dbReference>